<protein>
    <recommendedName>
        <fullName evidence="1">Glycosyl transferase CAP10 domain-containing protein</fullName>
    </recommendedName>
</protein>
<dbReference type="Pfam" id="PF05686">
    <property type="entry name" value="Glyco_transf_90"/>
    <property type="match status" value="1"/>
</dbReference>
<name>A0A6A6J4L5_9PLEO</name>
<dbReference type="PANTHER" id="PTHR12203:SF107">
    <property type="entry name" value="GLYCOSYL TRANSFERASE CAP10 DOMAIN-CONTAINING PROTEIN"/>
    <property type="match status" value="1"/>
</dbReference>
<dbReference type="InterPro" id="IPR051091">
    <property type="entry name" value="O-Glucosyltr/Glycosyltrsf_90"/>
</dbReference>
<dbReference type="Proteomes" id="UP000800094">
    <property type="component" value="Unassembled WGS sequence"/>
</dbReference>
<dbReference type="AlphaFoldDB" id="A0A6A6J4L5"/>
<feature type="domain" description="Glycosyl transferase CAP10" evidence="1">
    <location>
        <begin position="103"/>
        <end position="339"/>
    </location>
</feature>
<dbReference type="InterPro" id="IPR006598">
    <property type="entry name" value="CAP10"/>
</dbReference>
<organism evidence="2 3">
    <name type="scientific">Trematosphaeria pertusa</name>
    <dbReference type="NCBI Taxonomy" id="390896"/>
    <lineage>
        <taxon>Eukaryota</taxon>
        <taxon>Fungi</taxon>
        <taxon>Dikarya</taxon>
        <taxon>Ascomycota</taxon>
        <taxon>Pezizomycotina</taxon>
        <taxon>Dothideomycetes</taxon>
        <taxon>Pleosporomycetidae</taxon>
        <taxon>Pleosporales</taxon>
        <taxon>Massarineae</taxon>
        <taxon>Trematosphaeriaceae</taxon>
        <taxon>Trematosphaeria</taxon>
    </lineage>
</organism>
<dbReference type="GeneID" id="54576412"/>
<dbReference type="EMBL" id="ML987189">
    <property type="protein sequence ID" value="KAF2257468.1"/>
    <property type="molecule type" value="Genomic_DNA"/>
</dbReference>
<dbReference type="PANTHER" id="PTHR12203">
    <property type="entry name" value="KDEL LYS-ASP-GLU-LEU CONTAINING - RELATED"/>
    <property type="match status" value="1"/>
</dbReference>
<evidence type="ECO:0000313" key="2">
    <source>
        <dbReference type="EMBL" id="KAF2257468.1"/>
    </source>
</evidence>
<evidence type="ECO:0000313" key="3">
    <source>
        <dbReference type="Proteomes" id="UP000800094"/>
    </source>
</evidence>
<accession>A0A6A6J4L5</accession>
<dbReference type="OrthoDB" id="202415at2759"/>
<dbReference type="SMART" id="SM00672">
    <property type="entry name" value="CAP10"/>
    <property type="match status" value="1"/>
</dbReference>
<evidence type="ECO:0000259" key="1">
    <source>
        <dbReference type="SMART" id="SM00672"/>
    </source>
</evidence>
<proteinExistence type="predicted"/>
<reference evidence="2" key="1">
    <citation type="journal article" date="2020" name="Stud. Mycol.">
        <title>101 Dothideomycetes genomes: a test case for predicting lifestyles and emergence of pathogens.</title>
        <authorList>
            <person name="Haridas S."/>
            <person name="Albert R."/>
            <person name="Binder M."/>
            <person name="Bloem J."/>
            <person name="Labutti K."/>
            <person name="Salamov A."/>
            <person name="Andreopoulos B."/>
            <person name="Baker S."/>
            <person name="Barry K."/>
            <person name="Bills G."/>
            <person name="Bluhm B."/>
            <person name="Cannon C."/>
            <person name="Castanera R."/>
            <person name="Culley D."/>
            <person name="Daum C."/>
            <person name="Ezra D."/>
            <person name="Gonzalez J."/>
            <person name="Henrissat B."/>
            <person name="Kuo A."/>
            <person name="Liang C."/>
            <person name="Lipzen A."/>
            <person name="Lutzoni F."/>
            <person name="Magnuson J."/>
            <person name="Mondo S."/>
            <person name="Nolan M."/>
            <person name="Ohm R."/>
            <person name="Pangilinan J."/>
            <person name="Park H.-J."/>
            <person name="Ramirez L."/>
            <person name="Alfaro M."/>
            <person name="Sun H."/>
            <person name="Tritt A."/>
            <person name="Yoshinaga Y."/>
            <person name="Zwiers L.-H."/>
            <person name="Turgeon B."/>
            <person name="Goodwin S."/>
            <person name="Spatafora J."/>
            <person name="Crous P."/>
            <person name="Grigoriev I."/>
        </authorList>
    </citation>
    <scope>NUCLEOTIDE SEQUENCE</scope>
    <source>
        <strain evidence="2">CBS 122368</strain>
    </source>
</reference>
<keyword evidence="3" id="KW-1185">Reference proteome</keyword>
<sequence>MIDRPSLAAYGSNYGVFPTECNSKFLGLFKEIERSVTRQKGLGKVSPSAIDLSWKTYGAVRAMIYNQKLFIIEEKLDGKGYHSTRALAILHQLNRAVTTSLFLLPNIEFSFAVDDIADVSHAHHTIWAFSRLAIDDEIWLMPDFGYWSWPLELVGEYDQIRAAMRENEVEWDKKISKALWRGALKTNKQVRGALMRATRGKEWADVEEVTWKNMTDVTGGSAAAALPIAEHCAYKFLIHTEGHGYSGRGKYLLNCASIVIMHKAQWIEPHHHLLVRAGPHQNFVEVERDFSDLEEKVEELLQHPQRAEAIMNNSMAVFRDGYLTPTAQVCYWRQLFLEWAGVSSPPDPWEVVDGKNSLRGTPFETFV</sequence>
<dbReference type="RefSeq" id="XP_033692472.1">
    <property type="nucleotide sequence ID" value="XM_033823082.1"/>
</dbReference>
<gene>
    <name evidence="2" type="ORF">BU26DRAFT_414653</name>
</gene>